<dbReference type="Pfam" id="PF20329">
    <property type="entry name" value="DUF6624"/>
    <property type="match status" value="1"/>
</dbReference>
<sequence>MRLLAITLISFAAFVTITSCGQQKKKEQKIVNTIAANVQALKSDTSLKNSMTRKLLGIYEDDQKYRQQFEGNFIKYGINSNEVHALWNQINQMDSVNLIKIKAILDQYGWLGQDLVGRDGNSAIYLVIQHADAATRAKYLPVMRDAVKRNHALASDLATMEDRILLEQHKKQRYGTQMHMDYKTGKYILAPLADPEHVEERRAKVGLSTMAHHLAKFGLSNLVHHEVVKDTVR</sequence>
<accession>A0A7W9DX91</accession>
<gene>
    <name evidence="1" type="ORF">HDE68_000498</name>
</gene>
<dbReference type="EMBL" id="JACHCE010000001">
    <property type="protein sequence ID" value="MBB5634613.1"/>
    <property type="molecule type" value="Genomic_DNA"/>
</dbReference>
<dbReference type="RefSeq" id="WP_183878565.1">
    <property type="nucleotide sequence ID" value="NZ_JACHCE010000001.1"/>
</dbReference>
<dbReference type="Proteomes" id="UP000537204">
    <property type="component" value="Unassembled WGS sequence"/>
</dbReference>
<proteinExistence type="predicted"/>
<dbReference type="AlphaFoldDB" id="A0A7W9DX91"/>
<comment type="caution">
    <text evidence="1">The sequence shown here is derived from an EMBL/GenBank/DDBJ whole genome shotgun (WGS) entry which is preliminary data.</text>
</comment>
<dbReference type="InterPro" id="IPR046732">
    <property type="entry name" value="DUF6624"/>
</dbReference>
<name>A0A7W9DX91_9SPHI</name>
<protein>
    <recommendedName>
        <fullName evidence="3">Lipoprotein</fullName>
    </recommendedName>
</protein>
<dbReference type="PROSITE" id="PS51257">
    <property type="entry name" value="PROKAR_LIPOPROTEIN"/>
    <property type="match status" value="1"/>
</dbReference>
<reference evidence="1 2" key="1">
    <citation type="submission" date="2020-08" db="EMBL/GenBank/DDBJ databases">
        <title>Genomic Encyclopedia of Type Strains, Phase IV (KMG-V): Genome sequencing to study the core and pangenomes of soil and plant-associated prokaryotes.</title>
        <authorList>
            <person name="Whitman W."/>
        </authorList>
    </citation>
    <scope>NUCLEOTIDE SEQUENCE [LARGE SCALE GENOMIC DNA]</scope>
    <source>
        <strain evidence="1 2">S3M1</strain>
    </source>
</reference>
<evidence type="ECO:0000313" key="2">
    <source>
        <dbReference type="Proteomes" id="UP000537204"/>
    </source>
</evidence>
<evidence type="ECO:0008006" key="3">
    <source>
        <dbReference type="Google" id="ProtNLM"/>
    </source>
</evidence>
<organism evidence="1 2">
    <name type="scientific">Pedobacter cryoconitis</name>
    <dbReference type="NCBI Taxonomy" id="188932"/>
    <lineage>
        <taxon>Bacteria</taxon>
        <taxon>Pseudomonadati</taxon>
        <taxon>Bacteroidota</taxon>
        <taxon>Sphingobacteriia</taxon>
        <taxon>Sphingobacteriales</taxon>
        <taxon>Sphingobacteriaceae</taxon>
        <taxon>Pedobacter</taxon>
    </lineage>
</organism>
<evidence type="ECO:0000313" key="1">
    <source>
        <dbReference type="EMBL" id="MBB5634613.1"/>
    </source>
</evidence>